<evidence type="ECO:0000313" key="2">
    <source>
        <dbReference type="Proteomes" id="UP000576082"/>
    </source>
</evidence>
<keyword evidence="2" id="KW-1185">Reference proteome</keyword>
<dbReference type="EMBL" id="JABANE010000128">
    <property type="protein sequence ID" value="NME72020.1"/>
    <property type="molecule type" value="Genomic_DNA"/>
</dbReference>
<dbReference type="Proteomes" id="UP000576082">
    <property type="component" value="Unassembled WGS sequence"/>
</dbReference>
<sequence length="391" mass="45122">MRQLFVLLFLLNGLNQICAQESNDPIKLFVSSRVDTTSKDVRSIIQLYENYYKSKPDSIYNNPYWNKKEKELYNDFDFSRVSIFQGGMDATYLFRAFSPFVMSVEPLGEKYQIRVLFASNTTNPKYIGSKVWCIQKLNAIKENDQWVLENLIVGISKKWSTKRSGIIEYVYPPNHSFDKTAAKNAEKFCSEIIKRFNPAYKSTFKYYVTNSIDDMGLLENFDFYFVGITTGKAREGMILTAKGDEYYPHEFVHKLLPENPNRGYIIEEGLAVYLGTRENKTEYENLMKKLATDLKTSPEKINFKSIISQEVRYNGYPTAYPAGAGICELIYNLKGDDGLRQLMKSDTKDFESIIKSVCSITKLTEAKVQAEWNKTLEKYIGKSSQTEEIQN</sequence>
<protein>
    <submittedName>
        <fullName evidence="1">Uncharacterized protein</fullName>
    </submittedName>
</protein>
<evidence type="ECO:0000313" key="1">
    <source>
        <dbReference type="EMBL" id="NME72020.1"/>
    </source>
</evidence>
<organism evidence="1 2">
    <name type="scientific">Flammeovirga aprica JL-4</name>
    <dbReference type="NCBI Taxonomy" id="694437"/>
    <lineage>
        <taxon>Bacteria</taxon>
        <taxon>Pseudomonadati</taxon>
        <taxon>Bacteroidota</taxon>
        <taxon>Cytophagia</taxon>
        <taxon>Cytophagales</taxon>
        <taxon>Flammeovirgaceae</taxon>
        <taxon>Flammeovirga</taxon>
    </lineage>
</organism>
<comment type="caution">
    <text evidence="1">The sequence shown here is derived from an EMBL/GenBank/DDBJ whole genome shotgun (WGS) entry which is preliminary data.</text>
</comment>
<name>A0A7X9S0C7_9BACT</name>
<accession>A0A7X9S0C7</accession>
<reference evidence="1 2" key="1">
    <citation type="submission" date="2020-04" db="EMBL/GenBank/DDBJ databases">
        <title>Flammeovirga sp. SR4, a novel species isolated from seawater.</title>
        <authorList>
            <person name="Wang X."/>
        </authorList>
    </citation>
    <scope>NUCLEOTIDE SEQUENCE [LARGE SCALE GENOMIC DNA]</scope>
    <source>
        <strain evidence="1 2">ATCC 23126</strain>
    </source>
</reference>
<dbReference type="RefSeq" id="WP_169660218.1">
    <property type="nucleotide sequence ID" value="NZ_JABANE010000128.1"/>
</dbReference>
<dbReference type="AlphaFoldDB" id="A0A7X9S0C7"/>
<gene>
    <name evidence="1" type="ORF">HHU12_28910</name>
</gene>
<proteinExistence type="predicted"/>